<evidence type="ECO:0000313" key="3">
    <source>
        <dbReference type="Proteomes" id="UP001341281"/>
    </source>
</evidence>
<proteinExistence type="predicted"/>
<dbReference type="Proteomes" id="UP001341281">
    <property type="component" value="Chromosome 05"/>
</dbReference>
<dbReference type="PANTHER" id="PTHR35046:SF9">
    <property type="entry name" value="RNA-DIRECTED DNA POLYMERASE"/>
    <property type="match status" value="1"/>
</dbReference>
<dbReference type="GO" id="GO:0003676">
    <property type="term" value="F:nucleic acid binding"/>
    <property type="evidence" value="ECO:0007669"/>
    <property type="project" value="InterPro"/>
</dbReference>
<dbReference type="CDD" id="cd01647">
    <property type="entry name" value="RT_LTR"/>
    <property type="match status" value="1"/>
</dbReference>
<dbReference type="Pfam" id="PF17919">
    <property type="entry name" value="RT_RNaseH_2"/>
    <property type="match status" value="1"/>
</dbReference>
<evidence type="ECO:0000259" key="1">
    <source>
        <dbReference type="PROSITE" id="PS50994"/>
    </source>
</evidence>
<reference evidence="2 3" key="1">
    <citation type="submission" date="2024-02" db="EMBL/GenBank/DDBJ databases">
        <title>High-quality chromosome-scale genome assembly of Pensacola bahiagrass (Paspalum notatum Flugge var. saurae).</title>
        <authorList>
            <person name="Vega J.M."/>
            <person name="Podio M."/>
            <person name="Orjuela J."/>
            <person name="Siena L.A."/>
            <person name="Pessino S.C."/>
            <person name="Combes M.C."/>
            <person name="Mariac C."/>
            <person name="Albertini E."/>
            <person name="Pupilli F."/>
            <person name="Ortiz J.P.A."/>
            <person name="Leblanc O."/>
        </authorList>
    </citation>
    <scope>NUCLEOTIDE SEQUENCE [LARGE SCALE GENOMIC DNA]</scope>
    <source>
        <strain evidence="2">R1</strain>
        <tissue evidence="2">Leaf</tissue>
    </source>
</reference>
<dbReference type="CDD" id="cd09274">
    <property type="entry name" value="RNase_HI_RT_Ty3"/>
    <property type="match status" value="1"/>
</dbReference>
<dbReference type="FunFam" id="3.30.70.270:FF:000003">
    <property type="entry name" value="Transposon Ty3-G Gag-Pol polyprotein"/>
    <property type="match status" value="1"/>
</dbReference>
<gene>
    <name evidence="2" type="ORF">U9M48_024095</name>
</gene>
<dbReference type="InterPro" id="IPR000477">
    <property type="entry name" value="RT_dom"/>
</dbReference>
<protein>
    <recommendedName>
        <fullName evidence="1">Integrase catalytic domain-containing protein</fullName>
    </recommendedName>
</protein>
<organism evidence="2 3">
    <name type="scientific">Paspalum notatum var. saurae</name>
    <dbReference type="NCBI Taxonomy" id="547442"/>
    <lineage>
        <taxon>Eukaryota</taxon>
        <taxon>Viridiplantae</taxon>
        <taxon>Streptophyta</taxon>
        <taxon>Embryophyta</taxon>
        <taxon>Tracheophyta</taxon>
        <taxon>Spermatophyta</taxon>
        <taxon>Magnoliopsida</taxon>
        <taxon>Liliopsida</taxon>
        <taxon>Poales</taxon>
        <taxon>Poaceae</taxon>
        <taxon>PACMAD clade</taxon>
        <taxon>Panicoideae</taxon>
        <taxon>Andropogonodae</taxon>
        <taxon>Paspaleae</taxon>
        <taxon>Paspalinae</taxon>
        <taxon>Paspalum</taxon>
    </lineage>
</organism>
<feature type="domain" description="Integrase catalytic" evidence="1">
    <location>
        <begin position="568"/>
        <end position="696"/>
    </location>
</feature>
<dbReference type="Gene3D" id="3.10.10.10">
    <property type="entry name" value="HIV Type 1 Reverse Transcriptase, subunit A, domain 1"/>
    <property type="match status" value="1"/>
</dbReference>
<sequence length="696" mass="80013">MTSCRTYGHKLNAPVLLATRADFADLRDAHLPCYALVCSSVLVSLDDAPSLDIPPAVANILQEYADVFPKDLPTGLPLLRGIEHQIDLIPGTQLPNRAPYRTNPDETKEIQRQVQELLNKGYIRESLSPCSVPVLLVPKKDGSWRMCVDCRAINNITIRYRYPIPRLDDMLDELSGAIFFTKIDLRSGYHQIRMKLGDEWKMAFKTKFAPSTFMRLMNEVLRPFIGLFVVVYFDDILIYSKSMDEHLEHLSVVFDALRSAHLFANMEKCIFCTQRVSFLGYVVTPQGIEVDSSKIAAIQEWPTPTTVTQIQSFLGLAGFYRKFVRDFSSIVAPLHELTKKDVPFAWSDSQEVAFSTLKDKLTHAPLLQLPDFNKVFELECDASGIGLGAVLLQEGKPVSYFSEKLSGASLKYSTYDKELYALVRTLHTWQHYLWHRFKTYSYPNKSEPSSWVEFIESFPYIIKHKNGKDNLDFKIFGLQTVKDQYVDDADFKDVFAYCINGKPWRTFHIQDGFLFRANKLYKNTKRKLDQVFWPRMRADVERLVARCTTCQKAKSRLNNHGLYMPLPVPTFPWLDISMDFVLGLPRTKNGRDSIFVVVDRFSKMAHFLPCHKTDDASNVAELFFREIIRLHGIPNTIVSDRDAKFVSHFWRSLWNKLGTKLLFSTTCHPQTDGQTEVVNRTLSTMLRAVLDKNLKR</sequence>
<dbReference type="SUPFAM" id="SSF53098">
    <property type="entry name" value="Ribonuclease H-like"/>
    <property type="match status" value="1"/>
</dbReference>
<dbReference type="EMBL" id="CP144749">
    <property type="protein sequence ID" value="WVZ76093.1"/>
    <property type="molecule type" value="Genomic_DNA"/>
</dbReference>
<dbReference type="PROSITE" id="PS50994">
    <property type="entry name" value="INTEGRASE"/>
    <property type="match status" value="1"/>
</dbReference>
<dbReference type="GO" id="GO:0015074">
    <property type="term" value="P:DNA integration"/>
    <property type="evidence" value="ECO:0007669"/>
    <property type="project" value="InterPro"/>
</dbReference>
<dbReference type="InterPro" id="IPR012337">
    <property type="entry name" value="RNaseH-like_sf"/>
</dbReference>
<dbReference type="Pfam" id="PF17921">
    <property type="entry name" value="Integrase_H2C2"/>
    <property type="match status" value="1"/>
</dbReference>
<dbReference type="Pfam" id="PF00665">
    <property type="entry name" value="rve"/>
    <property type="match status" value="1"/>
</dbReference>
<dbReference type="InterPro" id="IPR043502">
    <property type="entry name" value="DNA/RNA_pol_sf"/>
</dbReference>
<dbReference type="InterPro" id="IPR041588">
    <property type="entry name" value="Integrase_H2C2"/>
</dbReference>
<dbReference type="FunFam" id="3.30.70.270:FF:000020">
    <property type="entry name" value="Transposon Tf2-6 polyprotein-like Protein"/>
    <property type="match status" value="1"/>
</dbReference>
<keyword evidence="3" id="KW-1185">Reference proteome</keyword>
<dbReference type="Gene3D" id="1.10.340.70">
    <property type="match status" value="1"/>
</dbReference>
<dbReference type="InterPro" id="IPR001584">
    <property type="entry name" value="Integrase_cat-core"/>
</dbReference>
<dbReference type="Gene3D" id="3.30.420.10">
    <property type="entry name" value="Ribonuclease H-like superfamily/Ribonuclease H"/>
    <property type="match status" value="1"/>
</dbReference>
<dbReference type="SUPFAM" id="SSF56672">
    <property type="entry name" value="DNA/RNA polymerases"/>
    <property type="match status" value="1"/>
</dbReference>
<dbReference type="InterPro" id="IPR036397">
    <property type="entry name" value="RNaseH_sf"/>
</dbReference>
<dbReference type="InterPro" id="IPR041577">
    <property type="entry name" value="RT_RNaseH_2"/>
</dbReference>
<dbReference type="InterPro" id="IPR043128">
    <property type="entry name" value="Rev_trsase/Diguanyl_cyclase"/>
</dbReference>
<name>A0AAQ3WVB3_PASNO</name>
<accession>A0AAQ3WVB3</accession>
<dbReference type="PANTHER" id="PTHR35046">
    <property type="entry name" value="ZINC KNUCKLE (CCHC-TYPE) FAMILY PROTEIN"/>
    <property type="match status" value="1"/>
</dbReference>
<dbReference type="Gene3D" id="3.30.70.270">
    <property type="match status" value="2"/>
</dbReference>
<evidence type="ECO:0000313" key="2">
    <source>
        <dbReference type="EMBL" id="WVZ76093.1"/>
    </source>
</evidence>
<dbReference type="AlphaFoldDB" id="A0AAQ3WVB3"/>
<dbReference type="Pfam" id="PF00078">
    <property type="entry name" value="RVT_1"/>
    <property type="match status" value="1"/>
</dbReference>